<accession>A0ABN6PSK3</accession>
<evidence type="ECO:0000256" key="1">
    <source>
        <dbReference type="ARBA" id="ARBA00022670"/>
    </source>
</evidence>
<dbReference type="RefSeq" id="WP_251971307.1">
    <property type="nucleotide sequence ID" value="NZ_AP025730.1"/>
</dbReference>
<sequence>MPFRLGLAVALVFLLGLVGVPAMSAGPDGSAAPAVPVASVLPTAAGDDPHLWLEDVLGEPALDWVRERNAESQAVLTAPPLFGELKAQMLEVLNDRQRIPSVRRIGDQLYNFWQDADHQRGLWRRTTLDEYRRAEPRWETVLDLDALGAAEGENWVWKGASCLPPTGGDAAWTRCLLHLSRGGADAVVLREFDLQQRAFVPGGFSLPEAKSDVAWLSRDELLVGTDFGPGSLTDSGYPRVIRRWRRGSPLAEAPVVFEAQRSDVSASAWVDHTPGHLRVGLSRSIDFYRSEDFLWQDEAAARPAGRLQHLDKPADASLSFHDDWVLMSLRSALPAPDAAGGSHPAGSLLVARAADLLAGRPRWQALFTPTATRSLDGWTWTRTRLLLTVLDNVATQVEELRWEPPAAGAPPTEGRWARQPLALPGPGTLSLAALHDPHRRDDPLAEHYLISYTDFLTPDSLMLGRTGATVRELLKQRARHFDAAGMRVEQRFATSRDGTRVPYFVVWPAGAQADGRNPTLLYGYGGFEVSMQPWYSAAFGKAWYQRGGVLVVANIRGGGEFGPAWHQAAVKAHKQRSYDDFIAVAEDLVRSGVTEPKRLGIMGGSNGGLLVGAAVTQRPDLFGAVVCQVPLLDMRRYHLLLAGASWMAEYGNPDLPQEWDWIRRYSPYQQLRPGVAYPRLLVTTSTRDDRVHPGHARKMVARLRELGAPVLYYENIEGGHGGAADNAQRAHLMALEYSYLWMQLGGGR</sequence>
<evidence type="ECO:0000256" key="2">
    <source>
        <dbReference type="ARBA" id="ARBA00022801"/>
    </source>
</evidence>
<dbReference type="SUPFAM" id="SSF50993">
    <property type="entry name" value="Peptidase/esterase 'gauge' domain"/>
    <property type="match status" value="1"/>
</dbReference>
<dbReference type="Pfam" id="PF00326">
    <property type="entry name" value="Peptidase_S9"/>
    <property type="match status" value="1"/>
</dbReference>
<dbReference type="Gene3D" id="2.130.10.120">
    <property type="entry name" value="Prolyl oligopeptidase, N-terminal domain"/>
    <property type="match status" value="1"/>
</dbReference>
<dbReference type="InterPro" id="IPR029058">
    <property type="entry name" value="AB_hydrolase_fold"/>
</dbReference>
<evidence type="ECO:0000259" key="5">
    <source>
        <dbReference type="Pfam" id="PF00326"/>
    </source>
</evidence>
<evidence type="ECO:0000313" key="8">
    <source>
        <dbReference type="Proteomes" id="UP001057498"/>
    </source>
</evidence>
<dbReference type="PANTHER" id="PTHR42881:SF13">
    <property type="entry name" value="PROLYL ENDOPEPTIDASE"/>
    <property type="match status" value="1"/>
</dbReference>
<gene>
    <name evidence="7" type="ORF">CATMQ487_51540</name>
</gene>
<dbReference type="EMBL" id="AP025730">
    <property type="protein sequence ID" value="BDI08184.1"/>
    <property type="molecule type" value="Genomic_DNA"/>
</dbReference>
<dbReference type="PRINTS" id="PR00862">
    <property type="entry name" value="PROLIGOPTASE"/>
</dbReference>
<keyword evidence="4" id="KW-0732">Signal</keyword>
<keyword evidence="3" id="KW-0720">Serine protease</keyword>
<evidence type="ECO:0000256" key="4">
    <source>
        <dbReference type="SAM" id="SignalP"/>
    </source>
</evidence>
<protein>
    <submittedName>
        <fullName evidence="7">Prolyl oligopeptidase</fullName>
    </submittedName>
</protein>
<feature type="chain" id="PRO_5047241957" evidence="4">
    <location>
        <begin position="25"/>
        <end position="748"/>
    </location>
</feature>
<dbReference type="Proteomes" id="UP001057498">
    <property type="component" value="Chromosome"/>
</dbReference>
<keyword evidence="8" id="KW-1185">Reference proteome</keyword>
<organism evidence="7 8">
    <name type="scientific">Sphaerotilus microaerophilus</name>
    <dbReference type="NCBI Taxonomy" id="2914710"/>
    <lineage>
        <taxon>Bacteria</taxon>
        <taxon>Pseudomonadati</taxon>
        <taxon>Pseudomonadota</taxon>
        <taxon>Betaproteobacteria</taxon>
        <taxon>Burkholderiales</taxon>
        <taxon>Sphaerotilaceae</taxon>
        <taxon>Sphaerotilus</taxon>
    </lineage>
</organism>
<feature type="domain" description="Peptidase S9 prolyl oligopeptidase catalytic" evidence="5">
    <location>
        <begin position="543"/>
        <end position="745"/>
    </location>
</feature>
<dbReference type="InterPro" id="IPR002470">
    <property type="entry name" value="Peptidase_S9A"/>
</dbReference>
<reference evidence="7" key="1">
    <citation type="submission" date="2022-04" db="EMBL/GenBank/DDBJ databases">
        <title>Whole genome sequence of Sphaerotilus sp. FB-5.</title>
        <authorList>
            <person name="Takeda M."/>
            <person name="Narihara S."/>
            <person name="Akimoto M."/>
            <person name="Akimoto R."/>
            <person name="Nishiyashiki S."/>
            <person name="Murakami T."/>
        </authorList>
    </citation>
    <scope>NUCLEOTIDE SEQUENCE</scope>
    <source>
        <strain evidence="7">FB-5</strain>
    </source>
</reference>
<evidence type="ECO:0000256" key="3">
    <source>
        <dbReference type="ARBA" id="ARBA00022825"/>
    </source>
</evidence>
<dbReference type="InterPro" id="IPR051167">
    <property type="entry name" value="Prolyl_oligopep/macrocyclase"/>
</dbReference>
<dbReference type="InterPro" id="IPR023302">
    <property type="entry name" value="Pept_S9A_N"/>
</dbReference>
<dbReference type="Pfam" id="PF02897">
    <property type="entry name" value="Peptidase_S9_N"/>
    <property type="match status" value="1"/>
</dbReference>
<dbReference type="SUPFAM" id="SSF53474">
    <property type="entry name" value="alpha/beta-Hydrolases"/>
    <property type="match status" value="1"/>
</dbReference>
<evidence type="ECO:0000313" key="7">
    <source>
        <dbReference type="EMBL" id="BDI08184.1"/>
    </source>
</evidence>
<feature type="domain" description="Peptidase S9A N-terminal" evidence="6">
    <location>
        <begin position="42"/>
        <end position="272"/>
    </location>
</feature>
<keyword evidence="2" id="KW-0378">Hydrolase</keyword>
<evidence type="ECO:0000259" key="6">
    <source>
        <dbReference type="Pfam" id="PF02897"/>
    </source>
</evidence>
<proteinExistence type="predicted"/>
<dbReference type="InterPro" id="IPR001375">
    <property type="entry name" value="Peptidase_S9_cat"/>
</dbReference>
<keyword evidence="1" id="KW-0645">Protease</keyword>
<dbReference type="PANTHER" id="PTHR42881">
    <property type="entry name" value="PROLYL ENDOPEPTIDASE"/>
    <property type="match status" value="1"/>
</dbReference>
<dbReference type="Gene3D" id="3.40.50.1820">
    <property type="entry name" value="alpha/beta hydrolase"/>
    <property type="match status" value="1"/>
</dbReference>
<feature type="signal peptide" evidence="4">
    <location>
        <begin position="1"/>
        <end position="24"/>
    </location>
</feature>
<name>A0ABN6PSK3_9BURK</name>